<evidence type="ECO:0000256" key="9">
    <source>
        <dbReference type="ARBA" id="ARBA00023163"/>
    </source>
</evidence>
<dbReference type="PANTHER" id="PTHR45993:SF5">
    <property type="entry name" value="B-CELL LYMPHOMA_LEUKEMIA 11A"/>
    <property type="match status" value="1"/>
</dbReference>
<evidence type="ECO:0000256" key="5">
    <source>
        <dbReference type="ARBA" id="ARBA00022771"/>
    </source>
</evidence>
<evidence type="ECO:0000313" key="14">
    <source>
        <dbReference type="Ensembl" id="ENSCHIP00010029911.1"/>
    </source>
</evidence>
<dbReference type="Ensembl" id="ENSCHIT00010042172.1">
    <property type="protein sequence ID" value="ENSCHIP00010029911.1"/>
    <property type="gene ID" value="ENSCHIG00010022164.1"/>
</dbReference>
<keyword evidence="8" id="KW-0805">Transcription regulation</keyword>
<dbReference type="GO" id="GO:0008270">
    <property type="term" value="F:zinc ion binding"/>
    <property type="evidence" value="ECO:0007669"/>
    <property type="project" value="UniProtKB-KW"/>
</dbReference>
<reference evidence="14" key="1">
    <citation type="submission" date="2019-03" db="EMBL/GenBank/DDBJ databases">
        <title>Genome sequencing and reference-guided assembly of Black Bengal Goat (Capra hircus).</title>
        <authorList>
            <person name="Siddiki A.Z."/>
            <person name="Baten A."/>
            <person name="Billah M."/>
            <person name="Alam M.A.U."/>
            <person name="Shawrob K.S.M."/>
            <person name="Saha S."/>
            <person name="Chowdhury M."/>
            <person name="Rahman A.H."/>
            <person name="Stear M."/>
            <person name="Miah G."/>
            <person name="Das G.B."/>
            <person name="Hossain M.M."/>
            <person name="Kumkum M."/>
            <person name="Islam M.S."/>
            <person name="Mollah A.M."/>
            <person name="Ahsan A."/>
            <person name="Tusar F."/>
            <person name="Khan M.K.I."/>
        </authorList>
    </citation>
    <scope>NUCLEOTIDE SEQUENCE [LARGE SCALE GENOMIC DNA]</scope>
</reference>
<protein>
    <submittedName>
        <fullName evidence="14">BCL11 transcription factor A</fullName>
    </submittedName>
</protein>
<keyword evidence="12" id="KW-1133">Transmembrane helix</keyword>
<evidence type="ECO:0000259" key="13">
    <source>
        <dbReference type="PROSITE" id="PS50157"/>
    </source>
</evidence>
<dbReference type="GO" id="GO:0003700">
    <property type="term" value="F:DNA-binding transcription factor activity"/>
    <property type="evidence" value="ECO:0007669"/>
    <property type="project" value="TreeGrafter"/>
</dbReference>
<keyword evidence="3" id="KW-0479">Metal-binding</keyword>
<keyword evidence="6" id="KW-0862">Zinc</keyword>
<evidence type="ECO:0000256" key="1">
    <source>
        <dbReference type="ARBA" id="ARBA00004123"/>
    </source>
</evidence>
<dbReference type="Pfam" id="PF25491">
    <property type="entry name" value="CCHC_BCL-11A"/>
    <property type="match status" value="1"/>
</dbReference>
<evidence type="ECO:0000256" key="4">
    <source>
        <dbReference type="ARBA" id="ARBA00022737"/>
    </source>
</evidence>
<keyword evidence="2" id="KW-1017">Isopeptide bond</keyword>
<dbReference type="GO" id="GO:2000171">
    <property type="term" value="P:negative regulation of dendrite development"/>
    <property type="evidence" value="ECO:0007669"/>
    <property type="project" value="TreeGrafter"/>
</dbReference>
<organism evidence="14">
    <name type="scientific">Capra hircus</name>
    <name type="common">Goat</name>
    <dbReference type="NCBI Taxonomy" id="9925"/>
    <lineage>
        <taxon>Eukaryota</taxon>
        <taxon>Metazoa</taxon>
        <taxon>Chordata</taxon>
        <taxon>Craniata</taxon>
        <taxon>Vertebrata</taxon>
        <taxon>Euteleostomi</taxon>
        <taxon>Mammalia</taxon>
        <taxon>Eutheria</taxon>
        <taxon>Laurasiatheria</taxon>
        <taxon>Artiodactyla</taxon>
        <taxon>Ruminantia</taxon>
        <taxon>Pecora</taxon>
        <taxon>Bovidae</taxon>
        <taxon>Caprinae</taxon>
        <taxon>Capra</taxon>
    </lineage>
</organism>
<evidence type="ECO:0000256" key="8">
    <source>
        <dbReference type="ARBA" id="ARBA00023015"/>
    </source>
</evidence>
<dbReference type="PANTHER" id="PTHR45993">
    <property type="entry name" value="B-CELL LYMPHOMA/LEUKEMIA 11"/>
    <property type="match status" value="1"/>
</dbReference>
<evidence type="ECO:0000256" key="6">
    <source>
        <dbReference type="ARBA" id="ARBA00022833"/>
    </source>
</evidence>
<dbReference type="GO" id="GO:0005634">
    <property type="term" value="C:nucleus"/>
    <property type="evidence" value="ECO:0007669"/>
    <property type="project" value="UniProtKB-SubCell"/>
</dbReference>
<keyword evidence="7" id="KW-0832">Ubl conjugation</keyword>
<keyword evidence="4" id="KW-0677">Repeat</keyword>
<keyword evidence="10" id="KW-0539">Nucleus</keyword>
<evidence type="ECO:0000256" key="2">
    <source>
        <dbReference type="ARBA" id="ARBA00022499"/>
    </source>
</evidence>
<evidence type="ECO:0000256" key="7">
    <source>
        <dbReference type="ARBA" id="ARBA00022843"/>
    </source>
</evidence>
<evidence type="ECO:0000256" key="11">
    <source>
        <dbReference type="PROSITE-ProRule" id="PRU00042"/>
    </source>
</evidence>
<accession>A0A8C2RKP2</accession>
<keyword evidence="5 11" id="KW-0863">Zinc-finger</keyword>
<reference evidence="14" key="2">
    <citation type="submission" date="2025-08" db="UniProtKB">
        <authorList>
            <consortium name="Ensembl"/>
        </authorList>
    </citation>
    <scope>IDENTIFICATION</scope>
</reference>
<evidence type="ECO:0000256" key="10">
    <source>
        <dbReference type="ARBA" id="ARBA00023242"/>
    </source>
</evidence>
<dbReference type="InterPro" id="IPR057448">
    <property type="entry name" value="BCL-11A_Znf_CCHC"/>
</dbReference>
<keyword evidence="9" id="KW-0804">Transcription</keyword>
<feature type="transmembrane region" description="Helical" evidence="12">
    <location>
        <begin position="21"/>
        <end position="46"/>
    </location>
</feature>
<dbReference type="GO" id="GO:0000978">
    <property type="term" value="F:RNA polymerase II cis-regulatory region sequence-specific DNA binding"/>
    <property type="evidence" value="ECO:0007669"/>
    <property type="project" value="TreeGrafter"/>
</dbReference>
<keyword evidence="12" id="KW-0472">Membrane</keyword>
<comment type="subcellular location">
    <subcellularLocation>
        <location evidence="1">Nucleus</location>
    </subcellularLocation>
</comment>
<sequence>MLIASEKRCQCKSVDYTKRIVFSYFLCAPLRLIFNNVAAMITHFGISLNITSQMFSREPDVKAEPLEAILTDDEPDHGPLGAPEGDHDLLTCGQCQMNFPLGDILIFIEHKRKQCNGSLCLEKAVDKPPSPSPIEMKKASNPVEVGIQVTPEDDDCLSTSSRGICPKQEHIADKLLHWRGLSSPRSAHGALIPTPGMSAEYAPQGICKDEPSSYTCTTCKQPFTSAWFLLQHAQNTHGLRIYLESEHGSPLTPRVLHTPPFGVVPRELKMCGSFRMEAREPLSSEKI</sequence>
<name>A0A8C2RKP2_CAPHI</name>
<dbReference type="AlphaFoldDB" id="A0A8C2RKP2"/>
<evidence type="ECO:0000256" key="3">
    <source>
        <dbReference type="ARBA" id="ARBA00022723"/>
    </source>
</evidence>
<evidence type="ECO:0000256" key="12">
    <source>
        <dbReference type="SAM" id="Phobius"/>
    </source>
</evidence>
<gene>
    <name evidence="14" type="primary">BCL11A</name>
</gene>
<dbReference type="PROSITE" id="PS00028">
    <property type="entry name" value="ZINC_FINGER_C2H2_1"/>
    <property type="match status" value="1"/>
</dbReference>
<keyword evidence="12" id="KW-0812">Transmembrane</keyword>
<dbReference type="InterPro" id="IPR051497">
    <property type="entry name" value="Dev/Hematopoietic_TF"/>
</dbReference>
<dbReference type="GO" id="GO:0006357">
    <property type="term" value="P:regulation of transcription by RNA polymerase II"/>
    <property type="evidence" value="ECO:0007669"/>
    <property type="project" value="TreeGrafter"/>
</dbReference>
<dbReference type="PROSITE" id="PS50157">
    <property type="entry name" value="ZINC_FINGER_C2H2_2"/>
    <property type="match status" value="1"/>
</dbReference>
<proteinExistence type="predicted"/>
<dbReference type="InterPro" id="IPR013087">
    <property type="entry name" value="Znf_C2H2_type"/>
</dbReference>
<feature type="domain" description="C2H2-type" evidence="13">
    <location>
        <begin position="214"/>
        <end position="237"/>
    </location>
</feature>